<dbReference type="AlphaFoldDB" id="A0A9X4RTZ7"/>
<organism evidence="1 2">
    <name type="scientific">Profundicola chukchiensis</name>
    <dbReference type="NCBI Taxonomy" id="2961959"/>
    <lineage>
        <taxon>Bacteria</taxon>
        <taxon>Pseudomonadati</taxon>
        <taxon>Bacteroidota</taxon>
        <taxon>Flavobacteriia</taxon>
        <taxon>Flavobacteriales</taxon>
        <taxon>Weeksellaceae</taxon>
        <taxon>Profundicola</taxon>
    </lineage>
</organism>
<comment type="caution">
    <text evidence="1">The sequence shown here is derived from an EMBL/GenBank/DDBJ whole genome shotgun (WGS) entry which is preliminary data.</text>
</comment>
<reference evidence="1" key="1">
    <citation type="submission" date="2022-07" db="EMBL/GenBank/DDBJ databases">
        <title>Description and genome-wide analysis of Profundicola chukchiensis gen. nov., sp. nov., marine bacteria isolated from bottom sediments of the Chukchi Sea.</title>
        <authorList>
            <person name="Romanenko L."/>
            <person name="Otstavnykh N."/>
            <person name="Kurilenko V."/>
            <person name="Eremeev V."/>
            <person name="Velansky P."/>
            <person name="Mikhailov V."/>
            <person name="Isaeva M."/>
        </authorList>
    </citation>
    <scope>NUCLEOTIDE SEQUENCE</scope>
    <source>
        <strain evidence="1">KMM 9713</strain>
    </source>
</reference>
<keyword evidence="2" id="KW-1185">Reference proteome</keyword>
<name>A0A9X4RTZ7_9FLAO</name>
<dbReference type="RefSeq" id="WP_304420174.1">
    <property type="nucleotide sequence ID" value="NZ_JANCMU010000001.1"/>
</dbReference>
<dbReference type="InterPro" id="IPR007433">
    <property type="entry name" value="DUF481"/>
</dbReference>
<evidence type="ECO:0000313" key="1">
    <source>
        <dbReference type="EMBL" id="MDG4945598.1"/>
    </source>
</evidence>
<dbReference type="EMBL" id="JANCMU010000001">
    <property type="protein sequence ID" value="MDG4945598.1"/>
    <property type="molecule type" value="Genomic_DNA"/>
</dbReference>
<gene>
    <name evidence="1" type="ORF">NMK71_04160</name>
</gene>
<protein>
    <submittedName>
        <fullName evidence="1">DUF481 domain-containing protein</fullName>
    </submittedName>
</protein>
<dbReference type="Pfam" id="PF04338">
    <property type="entry name" value="DUF481"/>
    <property type="match status" value="1"/>
</dbReference>
<dbReference type="Proteomes" id="UP001152599">
    <property type="component" value="Unassembled WGS sequence"/>
</dbReference>
<sequence>MKYFKIYLLFWLVFPVLSNSQVLNIEKERLDQDTLSDFKIKLVTDLKLYNRSGGENDRNKGMDFSFDVSAIYEPGKHAYIFIAELDYERSNGIGLLDFGYAHGRVNWLAENKLSYETFAQISYDNSRGLDRRTVFGANLRYQLVNDNHFSVYLGSGIMQESEDWQHPYNDEIISSNILKSTNYLNVQYNINEMLNLNNVVYYQAGLDDKLWRNRIQNWLILNTKITKTLSLKNSFVLAYEDKPIVPITKFIYTLKTGFAINL</sequence>
<evidence type="ECO:0000313" key="2">
    <source>
        <dbReference type="Proteomes" id="UP001152599"/>
    </source>
</evidence>
<accession>A0A9X4RTZ7</accession>
<proteinExistence type="predicted"/>